<sequence>RTISGSSSQGDVYVIIITQCEQDSKTTRRREGVWPTSFSQSYPIINLLCSFKDENIVYGSRLNDQARSGEPDESGVQWRDRSLQPLPPGFKQFSCLSHPRSWDYRHSPPHSANFCILVETGFHHVELLTSVDPPTLASQSAGITGMSHHAQP</sequence>
<protein>
    <submittedName>
        <fullName evidence="2">Uncharacterized protein</fullName>
    </submittedName>
</protein>
<dbReference type="PRINTS" id="PR02045">
    <property type="entry name" value="F138DOMAIN"/>
</dbReference>
<reference evidence="2" key="3">
    <citation type="submission" date="2025-09" db="UniProtKB">
        <authorList>
            <consortium name="Ensembl"/>
        </authorList>
    </citation>
    <scope>IDENTIFICATION</scope>
</reference>
<dbReference type="PANTHER" id="PTHR46254">
    <property type="entry name" value="PROTEIN GVQW1-RELATED"/>
    <property type="match status" value="1"/>
</dbReference>
<dbReference type="AlphaFoldDB" id="A0A8I5N3U7"/>
<dbReference type="Ensembl" id="ENSPANT00000072207.1">
    <property type="protein sequence ID" value="ENSPANP00000054787.1"/>
    <property type="gene ID" value="ENSPANG00000046241.1"/>
</dbReference>
<evidence type="ECO:0000256" key="1">
    <source>
        <dbReference type="SAM" id="MobiDB-lite"/>
    </source>
</evidence>
<organism evidence="2 3">
    <name type="scientific">Papio anubis</name>
    <name type="common">Olive baboon</name>
    <dbReference type="NCBI Taxonomy" id="9555"/>
    <lineage>
        <taxon>Eukaryota</taxon>
        <taxon>Metazoa</taxon>
        <taxon>Chordata</taxon>
        <taxon>Craniata</taxon>
        <taxon>Vertebrata</taxon>
        <taxon>Euteleostomi</taxon>
        <taxon>Mammalia</taxon>
        <taxon>Eutheria</taxon>
        <taxon>Euarchontoglires</taxon>
        <taxon>Primates</taxon>
        <taxon>Haplorrhini</taxon>
        <taxon>Catarrhini</taxon>
        <taxon>Cercopithecidae</taxon>
        <taxon>Cercopithecinae</taxon>
        <taxon>Papio</taxon>
    </lineage>
</organism>
<accession>A0A8I5N3U7</accession>
<reference evidence="2" key="2">
    <citation type="submission" date="2025-08" db="UniProtKB">
        <authorList>
            <consortium name="Ensembl"/>
        </authorList>
    </citation>
    <scope>IDENTIFICATION</scope>
</reference>
<reference evidence="2 3" key="1">
    <citation type="submission" date="2012-03" db="EMBL/GenBank/DDBJ databases">
        <title>Whole Genome Assembly of Papio anubis.</title>
        <authorList>
            <person name="Liu Y.L."/>
            <person name="Abraham K.A."/>
            <person name="Akbar H.A."/>
            <person name="Ali S.A."/>
            <person name="Anosike U.A."/>
            <person name="Aqrawi P.A."/>
            <person name="Arias F.A."/>
            <person name="Attaway T.A."/>
            <person name="Awwad R.A."/>
            <person name="Babu C.B."/>
            <person name="Bandaranaike D.B."/>
            <person name="Battles P.B."/>
            <person name="Bell A.B."/>
            <person name="Beltran B.B."/>
            <person name="Berhane-Mersha D.B."/>
            <person name="Bess C.B."/>
            <person name="Bickham C.B."/>
            <person name="Bolden T.B."/>
            <person name="Carter K.C."/>
            <person name="Chau D.C."/>
            <person name="Chavez A.C."/>
            <person name="Clerc-Blankenburg K.C."/>
            <person name="Coyle M.C."/>
            <person name="Dao M.D."/>
            <person name="Davila M.L.D."/>
            <person name="Davy-Carroll L.D."/>
            <person name="Denson S.D."/>
            <person name="Dinh H.D."/>
            <person name="Fernandez S.F."/>
            <person name="Fernando P.F."/>
            <person name="Forbes L.F."/>
            <person name="Francis C.F."/>
            <person name="Francisco L.F."/>
            <person name="Fu Q.F."/>
            <person name="Garcia-Iii R.G."/>
            <person name="Garrett T.G."/>
            <person name="Gross S.G."/>
            <person name="Gubbala S.G."/>
            <person name="Hirani K.H."/>
            <person name="Hogues M.H."/>
            <person name="Hollins B.H."/>
            <person name="Jackson L.J."/>
            <person name="Javaid M.J."/>
            <person name="Jhangiani S.J."/>
            <person name="Johnson A.J."/>
            <person name="Johnson B.J."/>
            <person name="Jones J.J."/>
            <person name="Joshi V.J."/>
            <person name="Kalu J.K."/>
            <person name="Khan N.K."/>
            <person name="Korchina V.K."/>
            <person name="Kovar C.K."/>
            <person name="Lago L.L."/>
            <person name="Lara F.L."/>
            <person name="Le T.-K.L."/>
            <person name="Lee S.L."/>
            <person name="Legall-Iii F.L."/>
            <person name="Lemon S.L."/>
            <person name="Liu J.L."/>
            <person name="Liu Y.-S.L."/>
            <person name="Liyanage D.L."/>
            <person name="Lopez J.L."/>
            <person name="Lorensuhewa L.L."/>
            <person name="Mata R.M."/>
            <person name="Mathew T.M."/>
            <person name="Mercado C.M."/>
            <person name="Mercado I.M."/>
            <person name="Morales K.M."/>
            <person name="Morgan M.M."/>
            <person name="Munidasa M.M."/>
            <person name="Ngo D.N."/>
            <person name="Nguyen L.N."/>
            <person name="Nguyen T.N."/>
            <person name="Nguyen N.N."/>
            <person name="Obregon M.O."/>
            <person name="Okwuonu G.O."/>
            <person name="Ongeri F.O."/>
            <person name="Onwere C.O."/>
            <person name="Osifeso I.O."/>
            <person name="Parra A.P."/>
            <person name="Patil S.P."/>
            <person name="Perez A.P."/>
            <person name="Perez Y.P."/>
            <person name="Pham C.P."/>
            <person name="Pu L.-L.P."/>
            <person name="Puazo M.P."/>
            <person name="Quiroz J.Q."/>
            <person name="Rouhana J.R."/>
            <person name="Ruiz M.R."/>
            <person name="Ruiz S.-J.R."/>
            <person name="Saada N.S."/>
            <person name="Santibanez J.S."/>
            <person name="Scheel M.S."/>
            <person name="Schneider B.S."/>
            <person name="Simmons D.S."/>
            <person name="Sisson I.S."/>
            <person name="Tang L.-Y.T."/>
            <person name="Thornton R.T."/>
            <person name="Tisius J.T."/>
            <person name="Toledanes G.T."/>
            <person name="Trejos Z.T."/>
            <person name="Usmani K.U."/>
            <person name="Varghese R.V."/>
            <person name="Vattathil S.V."/>
            <person name="Vee V.V."/>
            <person name="Walker D.W."/>
            <person name="Weissenberger G.W."/>
            <person name="White C.W."/>
            <person name="Williams A.W."/>
            <person name="Woodworth J.W."/>
            <person name="Wright R.W."/>
            <person name="Zhu Y.Z."/>
            <person name="Han Y.H."/>
            <person name="Newsham I.N."/>
            <person name="Nazareth L.N."/>
            <person name="Worley K.W."/>
            <person name="Muzny D.M."/>
            <person name="Rogers J.R."/>
            <person name="Gibbs R.G."/>
        </authorList>
    </citation>
    <scope>NUCLEOTIDE SEQUENCE [LARGE SCALE GENOMIC DNA]</scope>
</reference>
<evidence type="ECO:0000313" key="2">
    <source>
        <dbReference type="Ensembl" id="ENSPANP00000054787.1"/>
    </source>
</evidence>
<dbReference type="Proteomes" id="UP000028761">
    <property type="component" value="Chromosome 4"/>
</dbReference>
<dbReference type="GeneTree" id="ENSGT00940000164709"/>
<evidence type="ECO:0000313" key="3">
    <source>
        <dbReference type="Proteomes" id="UP000028761"/>
    </source>
</evidence>
<dbReference type="PANTHER" id="PTHR46254:SF3">
    <property type="entry name" value="SECRETED PROTEIN"/>
    <property type="match status" value="1"/>
</dbReference>
<proteinExistence type="predicted"/>
<feature type="region of interest" description="Disordered" evidence="1">
    <location>
        <begin position="62"/>
        <end position="81"/>
    </location>
</feature>
<keyword evidence="3" id="KW-1185">Reference proteome</keyword>
<name>A0A8I5N3U7_PAPAN</name>